<reference evidence="5 6" key="1">
    <citation type="submission" date="2022-12" db="EMBL/GenBank/DDBJ databases">
        <title>Hymenobacter canadensis sp. nov. isolated from lake water of the Cambridge Bay, Canada.</title>
        <authorList>
            <person name="Kim W.H."/>
            <person name="Lee Y.M."/>
        </authorList>
    </citation>
    <scope>NUCLEOTIDE SEQUENCE [LARGE SCALE GENOMIC DNA]</scope>
    <source>
        <strain evidence="5 6">PAMC 29467</strain>
    </source>
</reference>
<keyword evidence="3" id="KW-0560">Oxidoreductase</keyword>
<name>A0ABY7LPA6_9BACT</name>
<protein>
    <submittedName>
        <fullName evidence="5">Cytochrome-c peroxidase</fullName>
    </submittedName>
</protein>
<dbReference type="InterPro" id="IPR051395">
    <property type="entry name" value="Cytochrome_c_Peroxidase/MauG"/>
</dbReference>
<organism evidence="5 6">
    <name type="scientific">Hymenobacter canadensis</name>
    <dbReference type="NCBI Taxonomy" id="2999067"/>
    <lineage>
        <taxon>Bacteria</taxon>
        <taxon>Pseudomonadati</taxon>
        <taxon>Bacteroidota</taxon>
        <taxon>Cytophagia</taxon>
        <taxon>Cytophagales</taxon>
        <taxon>Hymenobacteraceae</taxon>
        <taxon>Hymenobacter</taxon>
    </lineage>
</organism>
<evidence type="ECO:0000313" key="5">
    <source>
        <dbReference type="EMBL" id="WBA42257.1"/>
    </source>
</evidence>
<dbReference type="Pfam" id="PF03150">
    <property type="entry name" value="CCP_MauG"/>
    <property type="match status" value="1"/>
</dbReference>
<gene>
    <name evidence="5" type="ORF">O3303_01570</name>
</gene>
<dbReference type="GO" id="GO:0004601">
    <property type="term" value="F:peroxidase activity"/>
    <property type="evidence" value="ECO:0007669"/>
    <property type="project" value="UniProtKB-KW"/>
</dbReference>
<dbReference type="Gene3D" id="1.10.760.10">
    <property type="entry name" value="Cytochrome c-like domain"/>
    <property type="match status" value="2"/>
</dbReference>
<evidence type="ECO:0000256" key="3">
    <source>
        <dbReference type="ARBA" id="ARBA00023002"/>
    </source>
</evidence>
<dbReference type="RefSeq" id="WP_269560315.1">
    <property type="nucleotide sequence ID" value="NZ_CP114767.1"/>
</dbReference>
<dbReference type="EMBL" id="CP114767">
    <property type="protein sequence ID" value="WBA42257.1"/>
    <property type="molecule type" value="Genomic_DNA"/>
</dbReference>
<accession>A0ABY7LPA6</accession>
<dbReference type="PANTHER" id="PTHR30600">
    <property type="entry name" value="CYTOCHROME C PEROXIDASE-RELATED"/>
    <property type="match status" value="1"/>
</dbReference>
<dbReference type="InterPro" id="IPR036909">
    <property type="entry name" value="Cyt_c-like_dom_sf"/>
</dbReference>
<dbReference type="InterPro" id="IPR026259">
    <property type="entry name" value="MauG/Cytc_peroxidase"/>
</dbReference>
<comment type="subcellular location">
    <subcellularLocation>
        <location evidence="1">Cell envelope</location>
    </subcellularLocation>
</comment>
<evidence type="ECO:0000259" key="4">
    <source>
        <dbReference type="Pfam" id="PF03150"/>
    </source>
</evidence>
<sequence length="389" mass="42709">MNVIFLAFYLLLMSTRLRFCLPLFGLLLLAAACGKDPDDPAPPNPPPAPATPYTLVLPSQLPQSVTLPADNPLTVEGIELGRKLFYETRLSSTNTMSCGSCHQQSKAFTDGRTRAVGVDGIPHPRNTMSLVNLLWEPNLNWDGSATTLEAQARTPIENPVELHQSLAVGVSKLQQTALYPPLFAQAFGSATVTEANVLKALAQFERTLISSNSRYEKSLLRQAALSADERAGRVLFFNHPGEGGIVTARGGSCDHCHNGNNFLFTASRLGTTQYFNNGLDLTFTDQGRFNVTGLNADRGRFRVPTLRNIALTAPYMHDGRFRTLEEVVNHYNEHMLSNSPNVDPILLLSNTTGGTKLDLTTTEKRQLVAFLKTLTDSTFIQNPRFSNPF</sequence>
<dbReference type="SUPFAM" id="SSF46626">
    <property type="entry name" value="Cytochrome c"/>
    <property type="match status" value="2"/>
</dbReference>
<dbReference type="PIRSF" id="PIRSF000294">
    <property type="entry name" value="Cytochrome-c_peroxidase"/>
    <property type="match status" value="1"/>
</dbReference>
<keyword evidence="6" id="KW-1185">Reference proteome</keyword>
<keyword evidence="2" id="KW-0732">Signal</keyword>
<proteinExistence type="predicted"/>
<evidence type="ECO:0000256" key="1">
    <source>
        <dbReference type="ARBA" id="ARBA00004196"/>
    </source>
</evidence>
<dbReference type="Proteomes" id="UP001211005">
    <property type="component" value="Chromosome"/>
</dbReference>
<feature type="domain" description="Di-haem cytochrome c peroxidase" evidence="4">
    <location>
        <begin position="76"/>
        <end position="220"/>
    </location>
</feature>
<evidence type="ECO:0000256" key="2">
    <source>
        <dbReference type="ARBA" id="ARBA00022729"/>
    </source>
</evidence>
<keyword evidence="5" id="KW-0575">Peroxidase</keyword>
<dbReference type="InterPro" id="IPR004852">
    <property type="entry name" value="Di-haem_cyt_c_peroxidsae"/>
</dbReference>
<evidence type="ECO:0000313" key="6">
    <source>
        <dbReference type="Proteomes" id="UP001211005"/>
    </source>
</evidence>